<dbReference type="EC" id="2.3.2.27" evidence="1"/>
<evidence type="ECO:0000313" key="2">
    <source>
        <dbReference type="Proteomes" id="UP001281147"/>
    </source>
</evidence>
<keyword evidence="1" id="KW-0012">Acyltransferase</keyword>
<dbReference type="Proteomes" id="UP001281147">
    <property type="component" value="Unassembled WGS sequence"/>
</dbReference>
<comment type="caution">
    <text evidence="1">The sequence shown here is derived from an EMBL/GenBank/DDBJ whole genome shotgun (WGS) entry which is preliminary data.</text>
</comment>
<dbReference type="EMBL" id="JAUTXU010000040">
    <property type="protein sequence ID" value="KAK3716849.1"/>
    <property type="molecule type" value="Genomic_DNA"/>
</dbReference>
<protein>
    <submittedName>
        <fullName evidence="1">E3 ubiquitin-protein ligase bre1</fullName>
        <ecNumber evidence="1">2.3.2.27</ecNumber>
    </submittedName>
</protein>
<evidence type="ECO:0000313" key="1">
    <source>
        <dbReference type="EMBL" id="KAK3716849.1"/>
    </source>
</evidence>
<gene>
    <name evidence="1" type="primary">BRE1_2</name>
    <name evidence="1" type="ORF">LTR37_006199</name>
</gene>
<sequence>MTTAQAPPPSALPPSFDKVKMEDRKRSLANDADEMAPSRKRLVKDENGQQMRMDAEKEKDVENYQKDAIMRQMKDYKRQRKDFEEQVTELQKKCQYHDDHLRTIDAWFAQLLDEVRVLATQMLPSPPPSASSNSGEEMYKSALLFNSNEMFSEHLQTRSDNIKSCISDLFGRLPSASPEVEDLRRQLNDVLAREKEHSVDLRKAIDEKGSLSDRLEQASYRYMTAEKKLDRAKSAQVLKLEKAAMMGGNGEASSPTTSKKSGTPKREHSEVNGELENGVATAEAENARKEAIAAAEKQKAQLEEIESENERLTNELSAARTSLASLSDDDYAETALFKTFRSQYDDTIKRVNDLEATNIQLREEAQKLHAERTSYRSAVDDEHRTNNTDIEAQIARAENDLARIRNQRDEFQAELTIRRSAEDNRRISADQSKELAAARDSRILALESEVERLKLSLGESAPPENDLDHFDVDTLKNKLRTMESQYALLSNELPSMEAAWKKTQVLASKKVEEIASWEETIARLGAEKAKADQKYFATMKARDMQTNELRVLKSQNARSSEIVSQLKDTEGKTRELVANLERQVAESKESLTKIELQYRALEQKHKEASVSSEGLKKQIDEMKTLVLAKDKEVLGTSKAKREAEVELEKCRVRLEETKAQFDALKKAKVANSGGGEDDWRKVAICPVCNANLRNTVIKLCGHCFCSSCVKDLISNRSRKCPSCGRAFGSNDHMPIVLT</sequence>
<proteinExistence type="predicted"/>
<keyword evidence="2" id="KW-1185">Reference proteome</keyword>
<organism evidence="1 2">
    <name type="scientific">Vermiconidia calcicola</name>
    <dbReference type="NCBI Taxonomy" id="1690605"/>
    <lineage>
        <taxon>Eukaryota</taxon>
        <taxon>Fungi</taxon>
        <taxon>Dikarya</taxon>
        <taxon>Ascomycota</taxon>
        <taxon>Pezizomycotina</taxon>
        <taxon>Dothideomycetes</taxon>
        <taxon>Dothideomycetidae</taxon>
        <taxon>Mycosphaerellales</taxon>
        <taxon>Extremaceae</taxon>
        <taxon>Vermiconidia</taxon>
    </lineage>
</organism>
<reference evidence="1" key="1">
    <citation type="submission" date="2023-07" db="EMBL/GenBank/DDBJ databases">
        <title>Black Yeasts Isolated from many extreme environments.</title>
        <authorList>
            <person name="Coleine C."/>
            <person name="Stajich J.E."/>
            <person name="Selbmann L."/>
        </authorList>
    </citation>
    <scope>NUCLEOTIDE SEQUENCE</scope>
    <source>
        <strain evidence="1">CCFEE 5714</strain>
    </source>
</reference>
<name>A0ACC3NHG9_9PEZI</name>
<accession>A0ACC3NHG9</accession>
<keyword evidence="1" id="KW-0808">Transferase</keyword>